<feature type="chain" id="PRO_5042249319" evidence="1">
    <location>
        <begin position="23"/>
        <end position="223"/>
    </location>
</feature>
<gene>
    <name evidence="2" type="ORF">FPE_LOCUS7927</name>
</gene>
<dbReference type="AlphaFoldDB" id="A0AAD2DMX2"/>
<reference evidence="2" key="1">
    <citation type="submission" date="2023-05" db="EMBL/GenBank/DDBJ databases">
        <authorList>
            <person name="Huff M."/>
        </authorList>
    </citation>
    <scope>NUCLEOTIDE SEQUENCE</scope>
</reference>
<keyword evidence="1" id="KW-0732">Signal</keyword>
<evidence type="ECO:0000313" key="3">
    <source>
        <dbReference type="Proteomes" id="UP000834106"/>
    </source>
</evidence>
<organism evidence="2 3">
    <name type="scientific">Fraxinus pennsylvanica</name>
    <dbReference type="NCBI Taxonomy" id="56036"/>
    <lineage>
        <taxon>Eukaryota</taxon>
        <taxon>Viridiplantae</taxon>
        <taxon>Streptophyta</taxon>
        <taxon>Embryophyta</taxon>
        <taxon>Tracheophyta</taxon>
        <taxon>Spermatophyta</taxon>
        <taxon>Magnoliopsida</taxon>
        <taxon>eudicotyledons</taxon>
        <taxon>Gunneridae</taxon>
        <taxon>Pentapetalae</taxon>
        <taxon>asterids</taxon>
        <taxon>lamiids</taxon>
        <taxon>Lamiales</taxon>
        <taxon>Oleaceae</taxon>
        <taxon>Oleeae</taxon>
        <taxon>Fraxinus</taxon>
    </lineage>
</organism>
<protein>
    <submittedName>
        <fullName evidence="2">Uncharacterized protein</fullName>
    </submittedName>
</protein>
<feature type="signal peptide" evidence="1">
    <location>
        <begin position="1"/>
        <end position="22"/>
    </location>
</feature>
<evidence type="ECO:0000256" key="1">
    <source>
        <dbReference type="SAM" id="SignalP"/>
    </source>
</evidence>
<evidence type="ECO:0000313" key="2">
    <source>
        <dbReference type="EMBL" id="CAI9760497.1"/>
    </source>
</evidence>
<accession>A0AAD2DMX2</accession>
<proteinExistence type="predicted"/>
<dbReference type="Proteomes" id="UP000834106">
    <property type="component" value="Chromosome 4"/>
</dbReference>
<dbReference type="EMBL" id="OU503039">
    <property type="protein sequence ID" value="CAI9760497.1"/>
    <property type="molecule type" value="Genomic_DNA"/>
</dbReference>
<sequence>MAGFKFWFCLILIALSFSSTRARASVHDPHADMDSALIRSAKEMFKASLKRQEEYHYDINREESLAILVAVNIEIACFLQFMPFLCRIFVPSFIAKFKASTKDSTFGEQVYPNSSLGIIVPVILGKFGVKIGFPQCIDSINLQKNLISSKVEALLLEALEQLTNSDHSPQNTHEVRLHAYPMKPPIRRCNENINLVSSSSKSSRALYKVEVWRSLPPGAVQPQ</sequence>
<name>A0AAD2DMX2_9LAMI</name>
<keyword evidence="3" id="KW-1185">Reference proteome</keyword>